<organism evidence="2 3">
    <name type="scientific">Microbispora maris</name>
    <dbReference type="NCBI Taxonomy" id="3144104"/>
    <lineage>
        <taxon>Bacteria</taxon>
        <taxon>Bacillati</taxon>
        <taxon>Actinomycetota</taxon>
        <taxon>Actinomycetes</taxon>
        <taxon>Streptosporangiales</taxon>
        <taxon>Streptosporangiaceae</taxon>
        <taxon>Microbispora</taxon>
    </lineage>
</organism>
<evidence type="ECO:0008006" key="4">
    <source>
        <dbReference type="Google" id="ProtNLM"/>
    </source>
</evidence>
<evidence type="ECO:0000313" key="3">
    <source>
        <dbReference type="Proteomes" id="UP001447516"/>
    </source>
</evidence>
<name>A0ABV0ALR5_9ACTN</name>
<gene>
    <name evidence="2" type="ORF">AAH991_13895</name>
</gene>
<evidence type="ECO:0000256" key="1">
    <source>
        <dbReference type="SAM" id="SignalP"/>
    </source>
</evidence>
<accession>A0ABV0ALR5</accession>
<reference evidence="2 3" key="1">
    <citation type="submission" date="2024-05" db="EMBL/GenBank/DDBJ databases">
        <title>Microbispora sp.ZYX-F-249.</title>
        <authorList>
            <person name="Xie H."/>
        </authorList>
    </citation>
    <scope>NUCLEOTIDE SEQUENCE [LARGE SCALE GENOMIC DNA]</scope>
    <source>
        <strain evidence="2 3">ZYX-F-249</strain>
    </source>
</reference>
<comment type="caution">
    <text evidence="2">The sequence shown here is derived from an EMBL/GenBank/DDBJ whole genome shotgun (WGS) entry which is preliminary data.</text>
</comment>
<dbReference type="Proteomes" id="UP001447516">
    <property type="component" value="Unassembled WGS sequence"/>
</dbReference>
<evidence type="ECO:0000313" key="2">
    <source>
        <dbReference type="EMBL" id="MEN3536204.1"/>
    </source>
</evidence>
<feature type="chain" id="PRO_5045963577" description="Secreted protein" evidence="1">
    <location>
        <begin position="27"/>
        <end position="175"/>
    </location>
</feature>
<protein>
    <recommendedName>
        <fullName evidence="4">Secreted protein</fullName>
    </recommendedName>
</protein>
<keyword evidence="3" id="KW-1185">Reference proteome</keyword>
<keyword evidence="1" id="KW-0732">Signal</keyword>
<dbReference type="RefSeq" id="WP_346226204.1">
    <property type="nucleotide sequence ID" value="NZ_JBDJAW010000009.1"/>
</dbReference>
<dbReference type="EMBL" id="JBDJAW010000009">
    <property type="protein sequence ID" value="MEN3536204.1"/>
    <property type="molecule type" value="Genomic_DNA"/>
</dbReference>
<sequence length="175" mass="17470">MWSAAAAVTCATVGLSGAVAASAAPAKNTPATQAATSPAGGGRTVVYPRLDTANIVTNFAGGAAPVAVQQTDVLTGSARRGIPWVHSPVNTAGTRWVNLSSVFPGFVYDISLAPAPSSAATAANPLTTIGVPGGLVRVTVRKADGRIFFADCRVSIVTPLAPATCTGQTEIPPNS</sequence>
<feature type="signal peptide" evidence="1">
    <location>
        <begin position="1"/>
        <end position="26"/>
    </location>
</feature>
<proteinExistence type="predicted"/>